<gene>
    <name evidence="2" type="ORF">IWW36_001023</name>
</gene>
<feature type="compositionally biased region" description="Low complexity" evidence="1">
    <location>
        <begin position="116"/>
        <end position="125"/>
    </location>
</feature>
<feature type="region of interest" description="Disordered" evidence="1">
    <location>
        <begin position="87"/>
        <end position="125"/>
    </location>
</feature>
<feature type="compositionally biased region" description="Basic and acidic residues" evidence="1">
    <location>
        <begin position="103"/>
        <end position="115"/>
    </location>
</feature>
<proteinExistence type="predicted"/>
<comment type="caution">
    <text evidence="2">The sequence shown here is derived from an EMBL/GenBank/DDBJ whole genome shotgun (WGS) entry which is preliminary data.</text>
</comment>
<evidence type="ECO:0008006" key="4">
    <source>
        <dbReference type="Google" id="ProtNLM"/>
    </source>
</evidence>
<keyword evidence="3" id="KW-1185">Reference proteome</keyword>
<reference evidence="2" key="1">
    <citation type="submission" date="2022-07" db="EMBL/GenBank/DDBJ databases">
        <title>Phylogenomic reconstructions and comparative analyses of Kickxellomycotina fungi.</title>
        <authorList>
            <person name="Reynolds N.K."/>
            <person name="Stajich J.E."/>
            <person name="Barry K."/>
            <person name="Grigoriev I.V."/>
            <person name="Crous P."/>
            <person name="Smith M.E."/>
        </authorList>
    </citation>
    <scope>NUCLEOTIDE SEQUENCE</scope>
    <source>
        <strain evidence="2">NRRL 1566</strain>
    </source>
</reference>
<name>A0A9W8IEP9_9FUNG</name>
<dbReference type="AlphaFoldDB" id="A0A9W8IEP9"/>
<dbReference type="EMBL" id="JANBUW010000011">
    <property type="protein sequence ID" value="KAJ2851539.1"/>
    <property type="molecule type" value="Genomic_DNA"/>
</dbReference>
<evidence type="ECO:0000313" key="2">
    <source>
        <dbReference type="EMBL" id="KAJ2851539.1"/>
    </source>
</evidence>
<sequence>MFPSLGLLAQIDCPFREQCHRGSTCLFKHKPSHSIKHAQQQLNSIQQRDMAMKEEILLEDTVAQPQTSSKNNPVAVRAAVTREPITPWPSSEFKPKPTYTEHVSQRLDEKERAADSAKSAASDKAGQWRGLTLNYDSAGPAYDPATEEQAKVPQLKAVVGDKVGYARRQRALETIYKYSMQIHQGAEPWVPAKHAVLEEAELYATSVGGTYHGKLLTCLKSLKQQAKK</sequence>
<accession>A0A9W8IEP9</accession>
<evidence type="ECO:0000313" key="3">
    <source>
        <dbReference type="Proteomes" id="UP001139887"/>
    </source>
</evidence>
<protein>
    <recommendedName>
        <fullName evidence="4">C3H1-type domain-containing protein</fullName>
    </recommendedName>
</protein>
<organism evidence="2 3">
    <name type="scientific">Coemansia brasiliensis</name>
    <dbReference type="NCBI Taxonomy" id="2650707"/>
    <lineage>
        <taxon>Eukaryota</taxon>
        <taxon>Fungi</taxon>
        <taxon>Fungi incertae sedis</taxon>
        <taxon>Zoopagomycota</taxon>
        <taxon>Kickxellomycotina</taxon>
        <taxon>Kickxellomycetes</taxon>
        <taxon>Kickxellales</taxon>
        <taxon>Kickxellaceae</taxon>
        <taxon>Coemansia</taxon>
    </lineage>
</organism>
<evidence type="ECO:0000256" key="1">
    <source>
        <dbReference type="SAM" id="MobiDB-lite"/>
    </source>
</evidence>
<dbReference type="Proteomes" id="UP001139887">
    <property type="component" value="Unassembled WGS sequence"/>
</dbReference>
<dbReference type="OrthoDB" id="5551771at2759"/>